<proteinExistence type="predicted"/>
<feature type="compositionally biased region" description="Polar residues" evidence="2">
    <location>
        <begin position="724"/>
        <end position="734"/>
    </location>
</feature>
<dbReference type="PANTHER" id="PTHR12460">
    <property type="entry name" value="CYCLIN-DEPENDENT KINASE INHIBITOR-RELATED PROTEIN"/>
    <property type="match status" value="1"/>
</dbReference>
<gene>
    <name evidence="3" type="ORF">BQ4739_LOCUS1545</name>
</gene>
<keyword evidence="1" id="KW-0175">Coiled coil</keyword>
<evidence type="ECO:0000256" key="1">
    <source>
        <dbReference type="SAM" id="Coils"/>
    </source>
</evidence>
<sequence>MDRQMGHSDALLAAYFQHEQQTLQNVQGSAQGGHSLMLPGMSHGSANSQACAAAMALQQQRNGRFMQGSSNGLGHIKQEQNEASSKDSASTAAAAAAAAMAEQAAAAAAAATRQGSSTAAPTFTSAFSMPNGMMPTPVTAAMGINPAALGMQLQQPNPAWFAASAASSASSLAAALQQQQLQQQQLQQVQQQQQQQQQQQLFSRGSFSSSTLPAENVLQAAPAAAANGFGGPAAAAAAAAAVAARVHSQTLSSTGLPTPLPADDEPDLSHLTVMQRYHARRKLAVQRMEREVEEKIAQLALLEQENRKLKWQAHILEHMLLDIDKQLEVMAHSDATPDASQWLTLLGMGQPGSAAGASRVARTVHRMLEGAGQVSVAGWTVQDCRRRWLAYLDALRPLMQQAEAAQAEYRAAQQAAGPEAVSGSGSGGARRPRRAAAAAAAAVFQQEAADVLGVVPLPASTIPEPPAPASAAPSTSQQQQGGDVDMQQQQLPPPQRTQSRCSSEHSQQGSETSLPTAHALSVEGVPQQLLSQIEQLVLENFYWLLAIMTSNPVLTYEFISMDLLEGSRPLPPQEHSIWADAVAHVQPTLDQMQECSTCIQVSRRCMAKVMEERAEIQESMHCSVESEMHTHLSEDVLQLNSRDAAVDRMRANVRKESVVRNMVGFYCINVFSLYQLAKVSLSCAPWFCMAWRVIGAMDEALAAQLAEAGRQAGGRGGAAGGHNTRASARIASQR</sequence>
<evidence type="ECO:0000313" key="3">
    <source>
        <dbReference type="EMBL" id="SZX61009.1"/>
    </source>
</evidence>
<keyword evidence="4" id="KW-1185">Reference proteome</keyword>
<organism evidence="3 4">
    <name type="scientific">Tetradesmus obliquus</name>
    <name type="common">Green alga</name>
    <name type="synonym">Acutodesmus obliquus</name>
    <dbReference type="NCBI Taxonomy" id="3088"/>
    <lineage>
        <taxon>Eukaryota</taxon>
        <taxon>Viridiplantae</taxon>
        <taxon>Chlorophyta</taxon>
        <taxon>core chlorophytes</taxon>
        <taxon>Chlorophyceae</taxon>
        <taxon>CS clade</taxon>
        <taxon>Sphaeropleales</taxon>
        <taxon>Scenedesmaceae</taxon>
        <taxon>Tetradesmus</taxon>
    </lineage>
</organism>
<dbReference type="Proteomes" id="UP000256970">
    <property type="component" value="Unassembled WGS sequence"/>
</dbReference>
<reference evidence="3 4" key="1">
    <citation type="submission" date="2016-10" db="EMBL/GenBank/DDBJ databases">
        <authorList>
            <person name="Cai Z."/>
        </authorList>
    </citation>
    <scope>NUCLEOTIDE SEQUENCE [LARGE SCALE GENOMIC DNA]</scope>
</reference>
<evidence type="ECO:0000313" key="4">
    <source>
        <dbReference type="Proteomes" id="UP000256970"/>
    </source>
</evidence>
<dbReference type="CDD" id="cd14686">
    <property type="entry name" value="bZIP"/>
    <property type="match status" value="1"/>
</dbReference>
<dbReference type="AlphaFoldDB" id="A0A383V8D1"/>
<evidence type="ECO:0008006" key="5">
    <source>
        <dbReference type="Google" id="ProtNLM"/>
    </source>
</evidence>
<evidence type="ECO:0000256" key="2">
    <source>
        <dbReference type="SAM" id="MobiDB-lite"/>
    </source>
</evidence>
<dbReference type="PANTHER" id="PTHR12460:SF38">
    <property type="entry name" value="KINETOPLAST-ASSOCIATED PROTEIN-LIKE PROTEIN"/>
    <property type="match status" value="1"/>
</dbReference>
<accession>A0A383V8D1</accession>
<dbReference type="EMBL" id="FNXT01000118">
    <property type="protein sequence ID" value="SZX61009.1"/>
    <property type="molecule type" value="Genomic_DNA"/>
</dbReference>
<feature type="compositionally biased region" description="Polar residues" evidence="2">
    <location>
        <begin position="496"/>
        <end position="515"/>
    </location>
</feature>
<feature type="coiled-coil region" evidence="1">
    <location>
        <begin position="285"/>
        <end position="319"/>
    </location>
</feature>
<name>A0A383V8D1_TETOB</name>
<feature type="compositionally biased region" description="Low complexity" evidence="2">
    <location>
        <begin position="469"/>
        <end position="490"/>
    </location>
</feature>
<feature type="region of interest" description="Disordered" evidence="2">
    <location>
        <begin position="459"/>
        <end position="515"/>
    </location>
</feature>
<feature type="coiled-coil region" evidence="1">
    <location>
        <begin position="172"/>
        <end position="199"/>
    </location>
</feature>
<protein>
    <recommendedName>
        <fullName evidence="5">BZIP domain-containing protein</fullName>
    </recommendedName>
</protein>
<feature type="region of interest" description="Disordered" evidence="2">
    <location>
        <begin position="712"/>
        <end position="734"/>
    </location>
</feature>